<reference evidence="2" key="1">
    <citation type="submission" date="2018-12" db="EMBL/GenBank/DDBJ databases">
        <authorList>
            <person name="Will S."/>
            <person name="Neumann-Schaal M."/>
            <person name="Henke P."/>
        </authorList>
    </citation>
    <scope>NUCLEOTIDE SEQUENCE</scope>
    <source>
        <strain evidence="2">PCC 7102</strain>
    </source>
</reference>
<dbReference type="AlphaFoldDB" id="A0A433VAN3"/>
<keyword evidence="1" id="KW-0175">Coiled coil</keyword>
<keyword evidence="3" id="KW-1185">Reference proteome</keyword>
<evidence type="ECO:0000313" key="2">
    <source>
        <dbReference type="EMBL" id="RUT03165.1"/>
    </source>
</evidence>
<dbReference type="RefSeq" id="WP_127083748.1">
    <property type="nucleotide sequence ID" value="NZ_RSCL01000014.1"/>
</dbReference>
<accession>A0A433VAN3</accession>
<dbReference type="EMBL" id="RSCL01000014">
    <property type="protein sequence ID" value="RUT03165.1"/>
    <property type="molecule type" value="Genomic_DNA"/>
</dbReference>
<feature type="coiled-coil region" evidence="1">
    <location>
        <begin position="153"/>
        <end position="180"/>
    </location>
</feature>
<proteinExistence type="predicted"/>
<comment type="caution">
    <text evidence="2">The sequence shown here is derived from an EMBL/GenBank/DDBJ whole genome shotgun (WGS) entry which is preliminary data.</text>
</comment>
<dbReference type="Proteomes" id="UP000271624">
    <property type="component" value="Unassembled WGS sequence"/>
</dbReference>
<organism evidence="2 3">
    <name type="scientific">Dulcicalothrix desertica PCC 7102</name>
    <dbReference type="NCBI Taxonomy" id="232991"/>
    <lineage>
        <taxon>Bacteria</taxon>
        <taxon>Bacillati</taxon>
        <taxon>Cyanobacteriota</taxon>
        <taxon>Cyanophyceae</taxon>
        <taxon>Nostocales</taxon>
        <taxon>Calotrichaceae</taxon>
        <taxon>Dulcicalothrix</taxon>
    </lineage>
</organism>
<sequence>MDVSTQRLDELNLKLSSVLGDLPLWDTSLEVSCVGNSLIKLFDNEPLMPGVILTKNHDYAGMISRRRFFEFMSRPYSLGLFNERAIENLYDFVKSDTLIMGADTKVVDATKQALSRNSEFVYEPIVVTGNKLLDIQQLLLANSKIHALTLAQLEEAQKQSQEAEFNLHESEQRYVELLQKQKTLALEELNLSLVREVISPAKLVVGNLVHASRYTQELIQLVGLYQKYYPHPVEEIQIVAERINVSSVSNELPQLLSVMKGYVKKIQEFGGRKH</sequence>
<reference evidence="2" key="2">
    <citation type="journal article" date="2019" name="Genome Biol. Evol.">
        <title>Day and night: Metabolic profiles and evolutionary relationships of six axenic non-marine cyanobacteria.</title>
        <authorList>
            <person name="Will S.E."/>
            <person name="Henke P."/>
            <person name="Boedeker C."/>
            <person name="Huang S."/>
            <person name="Brinkmann H."/>
            <person name="Rohde M."/>
            <person name="Jarek M."/>
            <person name="Friedl T."/>
            <person name="Seufert S."/>
            <person name="Schumacher M."/>
            <person name="Overmann J."/>
            <person name="Neumann-Schaal M."/>
            <person name="Petersen J."/>
        </authorList>
    </citation>
    <scope>NUCLEOTIDE SEQUENCE [LARGE SCALE GENOMIC DNA]</scope>
    <source>
        <strain evidence="2">PCC 7102</strain>
    </source>
</reference>
<evidence type="ECO:0000313" key="3">
    <source>
        <dbReference type="Proteomes" id="UP000271624"/>
    </source>
</evidence>
<name>A0A433VAN3_9CYAN</name>
<evidence type="ECO:0000256" key="1">
    <source>
        <dbReference type="SAM" id="Coils"/>
    </source>
</evidence>
<protein>
    <submittedName>
        <fullName evidence="2">Uncharacterized protein</fullName>
    </submittedName>
</protein>
<dbReference type="OrthoDB" id="440591at2"/>
<gene>
    <name evidence="2" type="ORF">DSM106972_054730</name>
</gene>